<accession>A0AAD5E4R5</accession>
<dbReference type="EMBL" id="MU620951">
    <property type="protein sequence ID" value="KAI8576717.1"/>
    <property type="molecule type" value="Genomic_DNA"/>
</dbReference>
<feature type="region of interest" description="Disordered" evidence="1">
    <location>
        <begin position="307"/>
        <end position="351"/>
    </location>
</feature>
<keyword evidence="2" id="KW-0472">Membrane</keyword>
<feature type="transmembrane region" description="Helical" evidence="2">
    <location>
        <begin position="124"/>
        <end position="144"/>
    </location>
</feature>
<feature type="compositionally biased region" description="Gly residues" evidence="1">
    <location>
        <begin position="335"/>
        <end position="351"/>
    </location>
</feature>
<evidence type="ECO:0008006" key="5">
    <source>
        <dbReference type="Google" id="ProtNLM"/>
    </source>
</evidence>
<organism evidence="3 4">
    <name type="scientific">Umbelopsis ramanniana AG</name>
    <dbReference type="NCBI Taxonomy" id="1314678"/>
    <lineage>
        <taxon>Eukaryota</taxon>
        <taxon>Fungi</taxon>
        <taxon>Fungi incertae sedis</taxon>
        <taxon>Mucoromycota</taxon>
        <taxon>Mucoromycotina</taxon>
        <taxon>Umbelopsidomycetes</taxon>
        <taxon>Umbelopsidales</taxon>
        <taxon>Umbelopsidaceae</taxon>
        <taxon>Umbelopsis</taxon>
    </lineage>
</organism>
<evidence type="ECO:0000313" key="4">
    <source>
        <dbReference type="Proteomes" id="UP001206595"/>
    </source>
</evidence>
<keyword evidence="4" id="KW-1185">Reference proteome</keyword>
<dbReference type="PANTHER" id="PTHR31852">
    <property type="entry name" value="LATE EMBRYOGENESIS ABUNDANT (LEA) HYDROXYPROLINE-RICH GLYCOPROTEIN FAMILY"/>
    <property type="match status" value="1"/>
</dbReference>
<evidence type="ECO:0000313" key="3">
    <source>
        <dbReference type="EMBL" id="KAI8576717.1"/>
    </source>
</evidence>
<feature type="compositionally biased region" description="Polar residues" evidence="1">
    <location>
        <begin position="53"/>
        <end position="62"/>
    </location>
</feature>
<keyword evidence="2" id="KW-0812">Transmembrane</keyword>
<dbReference type="RefSeq" id="XP_051441721.1">
    <property type="nucleotide sequence ID" value="XM_051591402.1"/>
</dbReference>
<evidence type="ECO:0000256" key="1">
    <source>
        <dbReference type="SAM" id="MobiDB-lite"/>
    </source>
</evidence>
<dbReference type="InterPro" id="IPR055301">
    <property type="entry name" value="Lea14-like_2"/>
</dbReference>
<protein>
    <recommendedName>
        <fullName evidence="5">Late embryogenesis abundant protein LEA-2 subgroup domain-containing protein</fullName>
    </recommendedName>
</protein>
<evidence type="ECO:0000256" key="2">
    <source>
        <dbReference type="SAM" id="Phobius"/>
    </source>
</evidence>
<proteinExistence type="predicted"/>
<gene>
    <name evidence="3" type="ORF">K450DRAFT_255808</name>
</gene>
<reference evidence="3" key="1">
    <citation type="submission" date="2021-06" db="EMBL/GenBank/DDBJ databases">
        <authorList>
            <consortium name="DOE Joint Genome Institute"/>
            <person name="Mondo S.J."/>
            <person name="Amses K.R."/>
            <person name="Simmons D.R."/>
            <person name="Longcore J.E."/>
            <person name="Seto K."/>
            <person name="Alves G.H."/>
            <person name="Bonds A.E."/>
            <person name="Quandt C.A."/>
            <person name="Davis W.J."/>
            <person name="Chang Y."/>
            <person name="Letcher P.M."/>
            <person name="Powell M.J."/>
            <person name="Kuo A."/>
            <person name="Labutti K."/>
            <person name="Pangilinan J."/>
            <person name="Andreopoulos W."/>
            <person name="Tritt A."/>
            <person name="Riley R."/>
            <person name="Hundley H."/>
            <person name="Johnson J."/>
            <person name="Lipzen A."/>
            <person name="Barry K."/>
            <person name="Berbee M.L."/>
            <person name="Buchler N.E."/>
            <person name="Grigoriev I.V."/>
            <person name="Spatafora J.W."/>
            <person name="Stajich J.E."/>
            <person name="James T.Y."/>
        </authorList>
    </citation>
    <scope>NUCLEOTIDE SEQUENCE</scope>
    <source>
        <strain evidence="3">AG</strain>
    </source>
</reference>
<comment type="caution">
    <text evidence="3">The sequence shown here is derived from an EMBL/GenBank/DDBJ whole genome shotgun (WGS) entry which is preliminary data.</text>
</comment>
<dbReference type="GeneID" id="75916745"/>
<reference evidence="3" key="2">
    <citation type="journal article" date="2022" name="Proc. Natl. Acad. Sci. U.S.A.">
        <title>Diploid-dominant life cycles characterize the early evolution of Fungi.</title>
        <authorList>
            <person name="Amses K.R."/>
            <person name="Simmons D.R."/>
            <person name="Longcore J.E."/>
            <person name="Mondo S.J."/>
            <person name="Seto K."/>
            <person name="Jeronimo G.H."/>
            <person name="Bonds A.E."/>
            <person name="Quandt C.A."/>
            <person name="Davis W.J."/>
            <person name="Chang Y."/>
            <person name="Federici B.A."/>
            <person name="Kuo A."/>
            <person name="LaButti K."/>
            <person name="Pangilinan J."/>
            <person name="Andreopoulos W."/>
            <person name="Tritt A."/>
            <person name="Riley R."/>
            <person name="Hundley H."/>
            <person name="Johnson J."/>
            <person name="Lipzen A."/>
            <person name="Barry K."/>
            <person name="Lang B.F."/>
            <person name="Cuomo C.A."/>
            <person name="Buchler N.E."/>
            <person name="Grigoriev I.V."/>
            <person name="Spatafora J.W."/>
            <person name="Stajich J.E."/>
            <person name="James T.Y."/>
        </authorList>
    </citation>
    <scope>NUCLEOTIDE SEQUENCE</scope>
    <source>
        <strain evidence="3">AG</strain>
    </source>
</reference>
<keyword evidence="2" id="KW-1133">Transmembrane helix</keyword>
<dbReference type="AlphaFoldDB" id="A0AAD5E4R5"/>
<feature type="region of interest" description="Disordered" evidence="1">
    <location>
        <begin position="1"/>
        <end position="80"/>
    </location>
</feature>
<dbReference type="Proteomes" id="UP001206595">
    <property type="component" value="Unassembled WGS sequence"/>
</dbReference>
<sequence>MSYRDEYMQYRSSQERPRPGPPEPPSHSDSAYRPRPNSPYMNERPPSGGYYDRSQTPATMSSRMPLAEPSPPYQASDSPHGTYVNESAPYIAQEKPYKKPSLVQRNRCCRFLCCACCLPVWARWILWIIIIAIIIVVIVFAIIFSQFKTPTFDFNGITDSPSGLAEFSVNGTRWNINVGLKIGINNPNIESATLSNMNATAYYPTSPDVAVGGGFLANQFVSSNAVTNFTFPFSIQYDPTTDTNNAMLTDIATKCGLLGGTKQPLTINYKINLAVKVLFITVHPTVSSSANFDCPITNGQLPELPSGVLSSLMPSDTASATSTADASQSTDGADSGNGGNDGNGDGSGDGN</sequence>
<feature type="compositionally biased region" description="Low complexity" evidence="1">
    <location>
        <begin position="315"/>
        <end position="334"/>
    </location>
</feature>
<name>A0AAD5E4R5_UMBRA</name>
<feature type="compositionally biased region" description="Basic and acidic residues" evidence="1">
    <location>
        <begin position="1"/>
        <end position="18"/>
    </location>
</feature>